<gene>
    <name evidence="4" type="ORF">MFMK1_002219</name>
</gene>
<name>A0AAU0UN86_9FIRM</name>
<reference evidence="4 5" key="1">
    <citation type="submission" date="2023-04" db="EMBL/GenBank/DDBJ databases">
        <authorList>
            <person name="Hsu D."/>
        </authorList>
    </citation>
    <scope>NUCLEOTIDE SEQUENCE [LARGE SCALE GENOMIC DNA]</scope>
    <source>
        <strain evidence="4 5">MK1</strain>
    </source>
</reference>
<keyword evidence="5" id="KW-1185">Reference proteome</keyword>
<evidence type="ECO:0000256" key="2">
    <source>
        <dbReference type="ARBA" id="ARBA00022643"/>
    </source>
</evidence>
<dbReference type="PANTHER" id="PTHR43278:SF1">
    <property type="entry name" value="IRON-SULFUR FLAVOPROTEIN MJ1083"/>
    <property type="match status" value="1"/>
</dbReference>
<dbReference type="InterPro" id="IPR051796">
    <property type="entry name" value="ISF_SsuE-like"/>
</dbReference>
<dbReference type="SUPFAM" id="SSF52218">
    <property type="entry name" value="Flavoproteins"/>
    <property type="match status" value="1"/>
</dbReference>
<dbReference type="RefSeq" id="WP_366921803.1">
    <property type="nucleotide sequence ID" value="NZ_CP121694.1"/>
</dbReference>
<organism evidence="4 5">
    <name type="scientific">Metallumcola ferriviriculae</name>
    <dbReference type="NCBI Taxonomy" id="3039180"/>
    <lineage>
        <taxon>Bacteria</taxon>
        <taxon>Bacillati</taxon>
        <taxon>Bacillota</taxon>
        <taxon>Clostridia</taxon>
        <taxon>Neomoorellales</taxon>
        <taxon>Desulfitibacteraceae</taxon>
        <taxon>Metallumcola</taxon>
    </lineage>
</organism>
<evidence type="ECO:0000256" key="1">
    <source>
        <dbReference type="ARBA" id="ARBA00022630"/>
    </source>
</evidence>
<dbReference type="EMBL" id="CP121694">
    <property type="protein sequence ID" value="WRO22390.1"/>
    <property type="molecule type" value="Genomic_DNA"/>
</dbReference>
<keyword evidence="1" id="KW-0285">Flavoprotein</keyword>
<dbReference type="KEGG" id="dbc:MFMK1_002219"/>
<dbReference type="Pfam" id="PF03358">
    <property type="entry name" value="FMN_red"/>
    <property type="match status" value="1"/>
</dbReference>
<dbReference type="Proteomes" id="UP001329915">
    <property type="component" value="Chromosome"/>
</dbReference>
<dbReference type="AlphaFoldDB" id="A0AAU0UN86"/>
<dbReference type="InterPro" id="IPR005025">
    <property type="entry name" value="FMN_Rdtase-like_dom"/>
</dbReference>
<dbReference type="GO" id="GO:0016491">
    <property type="term" value="F:oxidoreductase activity"/>
    <property type="evidence" value="ECO:0007669"/>
    <property type="project" value="InterPro"/>
</dbReference>
<evidence type="ECO:0000313" key="4">
    <source>
        <dbReference type="EMBL" id="WRO22390.1"/>
    </source>
</evidence>
<evidence type="ECO:0000259" key="3">
    <source>
        <dbReference type="Pfam" id="PF03358"/>
    </source>
</evidence>
<feature type="domain" description="NADPH-dependent FMN reductase-like" evidence="3">
    <location>
        <begin position="1"/>
        <end position="150"/>
    </location>
</feature>
<accession>A0AAU0UN86</accession>
<dbReference type="PANTHER" id="PTHR43278">
    <property type="entry name" value="NAD(P)H-DEPENDENT FMN-CONTAINING OXIDOREDUCTASE YWQN-RELATED"/>
    <property type="match status" value="1"/>
</dbReference>
<dbReference type="Gene3D" id="3.40.50.360">
    <property type="match status" value="1"/>
</dbReference>
<sequence>MKVLIITASPNKNGLTAACAEAAKQGVEAAGGNVRMVRLNDLEISQCQACGNGWGNCLKEHRCKVQDDFQDLHKFVDEADGYVMVTPVYWGEMSESAKMFTDRLRRCEASNREGNNKTANKPYIAVAAAGGTGNGTLTCLSSMERLFGHMRSERFDLIGITRKNRDYKLDTIRLAAEKMVVKSMPINH</sequence>
<keyword evidence="2" id="KW-0288">FMN</keyword>
<proteinExistence type="predicted"/>
<evidence type="ECO:0000313" key="5">
    <source>
        <dbReference type="Proteomes" id="UP001329915"/>
    </source>
</evidence>
<protein>
    <submittedName>
        <fullName evidence="4">Flavodoxin family protein</fullName>
    </submittedName>
</protein>
<dbReference type="InterPro" id="IPR029039">
    <property type="entry name" value="Flavoprotein-like_sf"/>
</dbReference>